<sequence>MATLLTALTKLSSYHLLAWGSLLGMQLYQTFVMTKVCYLYLPRPQFTTLQKRIFPLYFGIETALAAATAATYPSGSIWALASHHLNSALLGLTLAMSGLNLLVYGPKTIEAMVHRSHQKTREALRSSTTVTGNSTSEEMHLARRQFSRNHAMSIHLNLIGVISTVVYGVSLSSRMA</sequence>
<evidence type="ECO:0000256" key="3">
    <source>
        <dbReference type="ARBA" id="ARBA00022989"/>
    </source>
</evidence>
<feature type="transmembrane region" description="Helical" evidence="5">
    <location>
        <begin position="53"/>
        <end position="72"/>
    </location>
</feature>
<dbReference type="InParanoid" id="A0A0C3HXE4"/>
<feature type="domain" description="TMEM205-like" evidence="6">
    <location>
        <begin position="17"/>
        <end position="116"/>
    </location>
</feature>
<dbReference type="Pfam" id="PF13664">
    <property type="entry name" value="DUF4149"/>
    <property type="match status" value="1"/>
</dbReference>
<feature type="transmembrane region" description="Helical" evidence="5">
    <location>
        <begin position="16"/>
        <end position="41"/>
    </location>
</feature>
<comment type="subcellular location">
    <subcellularLocation>
        <location evidence="1">Membrane</location>
    </subcellularLocation>
</comment>
<dbReference type="EMBL" id="KN832870">
    <property type="protein sequence ID" value="KIN06897.1"/>
    <property type="molecule type" value="Genomic_DNA"/>
</dbReference>
<keyword evidence="2 5" id="KW-0812">Transmembrane</keyword>
<keyword evidence="8" id="KW-1185">Reference proteome</keyword>
<proteinExistence type="predicted"/>
<name>A0A0C3HXE4_OIDMZ</name>
<dbReference type="PANTHER" id="PTHR23241:SF102">
    <property type="entry name" value="LD23009P"/>
    <property type="match status" value="1"/>
</dbReference>
<reference evidence="7 8" key="1">
    <citation type="submission" date="2014-04" db="EMBL/GenBank/DDBJ databases">
        <authorList>
            <consortium name="DOE Joint Genome Institute"/>
            <person name="Kuo A."/>
            <person name="Martino E."/>
            <person name="Perotto S."/>
            <person name="Kohler A."/>
            <person name="Nagy L.G."/>
            <person name="Floudas D."/>
            <person name="Copeland A."/>
            <person name="Barry K.W."/>
            <person name="Cichocki N."/>
            <person name="Veneault-Fourrey C."/>
            <person name="LaButti K."/>
            <person name="Lindquist E.A."/>
            <person name="Lipzen A."/>
            <person name="Lundell T."/>
            <person name="Morin E."/>
            <person name="Murat C."/>
            <person name="Sun H."/>
            <person name="Tunlid A."/>
            <person name="Henrissat B."/>
            <person name="Grigoriev I.V."/>
            <person name="Hibbett D.S."/>
            <person name="Martin F."/>
            <person name="Nordberg H.P."/>
            <person name="Cantor M.N."/>
            <person name="Hua S.X."/>
        </authorList>
    </citation>
    <scope>NUCLEOTIDE SEQUENCE [LARGE SCALE GENOMIC DNA]</scope>
    <source>
        <strain evidence="7 8">Zn</strain>
    </source>
</reference>
<dbReference type="InterPro" id="IPR053009">
    <property type="entry name" value="Xanthocillin_Biosynth-Assoc"/>
</dbReference>
<evidence type="ECO:0000256" key="5">
    <source>
        <dbReference type="SAM" id="Phobius"/>
    </source>
</evidence>
<gene>
    <name evidence="7" type="ORF">OIDMADRAFT_15946</name>
</gene>
<reference evidence="8" key="2">
    <citation type="submission" date="2015-01" db="EMBL/GenBank/DDBJ databases">
        <title>Evolutionary Origins and Diversification of the Mycorrhizal Mutualists.</title>
        <authorList>
            <consortium name="DOE Joint Genome Institute"/>
            <consortium name="Mycorrhizal Genomics Consortium"/>
            <person name="Kohler A."/>
            <person name="Kuo A."/>
            <person name="Nagy L.G."/>
            <person name="Floudas D."/>
            <person name="Copeland A."/>
            <person name="Barry K.W."/>
            <person name="Cichocki N."/>
            <person name="Veneault-Fourrey C."/>
            <person name="LaButti K."/>
            <person name="Lindquist E.A."/>
            <person name="Lipzen A."/>
            <person name="Lundell T."/>
            <person name="Morin E."/>
            <person name="Murat C."/>
            <person name="Riley R."/>
            <person name="Ohm R."/>
            <person name="Sun H."/>
            <person name="Tunlid A."/>
            <person name="Henrissat B."/>
            <person name="Grigoriev I.V."/>
            <person name="Hibbett D.S."/>
            <person name="Martin F."/>
        </authorList>
    </citation>
    <scope>NUCLEOTIDE SEQUENCE [LARGE SCALE GENOMIC DNA]</scope>
    <source>
        <strain evidence="8">Zn</strain>
    </source>
</reference>
<evidence type="ECO:0000256" key="2">
    <source>
        <dbReference type="ARBA" id="ARBA00022692"/>
    </source>
</evidence>
<dbReference type="Proteomes" id="UP000054321">
    <property type="component" value="Unassembled WGS sequence"/>
</dbReference>
<dbReference type="OrthoDB" id="1641132at2759"/>
<dbReference type="InterPro" id="IPR025423">
    <property type="entry name" value="TMEM205-like"/>
</dbReference>
<dbReference type="HOGENOM" id="CLU_094297_2_1_1"/>
<dbReference type="FunCoup" id="A0A0C3HXE4">
    <property type="interactions" value="100"/>
</dbReference>
<evidence type="ECO:0000259" key="6">
    <source>
        <dbReference type="Pfam" id="PF13664"/>
    </source>
</evidence>
<evidence type="ECO:0000313" key="8">
    <source>
        <dbReference type="Proteomes" id="UP000054321"/>
    </source>
</evidence>
<evidence type="ECO:0000256" key="1">
    <source>
        <dbReference type="ARBA" id="ARBA00004370"/>
    </source>
</evidence>
<feature type="transmembrane region" description="Helical" evidence="5">
    <location>
        <begin position="151"/>
        <end position="170"/>
    </location>
</feature>
<dbReference type="PANTHER" id="PTHR23241">
    <property type="entry name" value="LATE EMBRYOGENESIS ABUNDANT PLANTS LEA-RELATED"/>
    <property type="match status" value="1"/>
</dbReference>
<evidence type="ECO:0000256" key="4">
    <source>
        <dbReference type="ARBA" id="ARBA00023136"/>
    </source>
</evidence>
<accession>A0A0C3HXE4</accession>
<keyword evidence="3 5" id="KW-1133">Transmembrane helix</keyword>
<feature type="transmembrane region" description="Helical" evidence="5">
    <location>
        <begin position="84"/>
        <end position="105"/>
    </location>
</feature>
<dbReference type="GO" id="GO:0016020">
    <property type="term" value="C:membrane"/>
    <property type="evidence" value="ECO:0007669"/>
    <property type="project" value="UniProtKB-SubCell"/>
</dbReference>
<keyword evidence="4 5" id="KW-0472">Membrane</keyword>
<evidence type="ECO:0000313" key="7">
    <source>
        <dbReference type="EMBL" id="KIN06897.1"/>
    </source>
</evidence>
<protein>
    <recommendedName>
        <fullName evidence="6">TMEM205-like domain-containing protein</fullName>
    </recommendedName>
</protein>
<dbReference type="AlphaFoldDB" id="A0A0C3HXE4"/>
<organism evidence="7 8">
    <name type="scientific">Oidiodendron maius (strain Zn)</name>
    <dbReference type="NCBI Taxonomy" id="913774"/>
    <lineage>
        <taxon>Eukaryota</taxon>
        <taxon>Fungi</taxon>
        <taxon>Dikarya</taxon>
        <taxon>Ascomycota</taxon>
        <taxon>Pezizomycotina</taxon>
        <taxon>Leotiomycetes</taxon>
        <taxon>Leotiomycetes incertae sedis</taxon>
        <taxon>Myxotrichaceae</taxon>
        <taxon>Oidiodendron</taxon>
    </lineage>
</organism>